<feature type="signal peptide" evidence="2">
    <location>
        <begin position="1"/>
        <end position="28"/>
    </location>
</feature>
<evidence type="ECO:0000313" key="4">
    <source>
        <dbReference type="Proteomes" id="UP000198771"/>
    </source>
</evidence>
<keyword evidence="4" id="KW-1185">Reference proteome</keyword>
<name>A0A1G6EPD4_9BACT</name>
<organism evidence="3 4">
    <name type="scientific">Desulfonatronum thiosulfatophilum</name>
    <dbReference type="NCBI Taxonomy" id="617002"/>
    <lineage>
        <taxon>Bacteria</taxon>
        <taxon>Pseudomonadati</taxon>
        <taxon>Thermodesulfobacteriota</taxon>
        <taxon>Desulfovibrionia</taxon>
        <taxon>Desulfovibrionales</taxon>
        <taxon>Desulfonatronaceae</taxon>
        <taxon>Desulfonatronum</taxon>
    </lineage>
</organism>
<dbReference type="OrthoDB" id="5365718at2"/>
<protein>
    <recommendedName>
        <fullName evidence="5">Heavy-metal resistance</fullName>
    </recommendedName>
</protein>
<dbReference type="AlphaFoldDB" id="A0A1G6EPD4"/>
<dbReference type="SUPFAM" id="SSF58113">
    <property type="entry name" value="Apolipoprotein A-I"/>
    <property type="match status" value="1"/>
</dbReference>
<reference evidence="3 4" key="1">
    <citation type="submission" date="2016-10" db="EMBL/GenBank/DDBJ databases">
        <authorList>
            <person name="de Groot N.N."/>
        </authorList>
    </citation>
    <scope>NUCLEOTIDE SEQUENCE [LARGE SCALE GENOMIC DNA]</scope>
    <source>
        <strain evidence="3 4">ASO4-2</strain>
    </source>
</reference>
<dbReference type="RefSeq" id="WP_092123563.1">
    <property type="nucleotide sequence ID" value="NZ_FMXO01000020.1"/>
</dbReference>
<gene>
    <name evidence="3" type="ORF">SAMN05660653_03023</name>
</gene>
<sequence length="159" mass="18516">MGLRRILCGTLFLWVALGLALVAPTAWADAGPDEASFEDVRREMRELGDVLRKYGSEQRDKAVQQAQPALESLDRRMEALENTIEENWDEMSESARERSRQAMRELRRQRVVLAEKYGSLKQSSEGAWEQMRKGFMDAYHVMNETWVNTVREFRKETDD</sequence>
<accession>A0A1G6EPD4</accession>
<evidence type="ECO:0000256" key="1">
    <source>
        <dbReference type="SAM" id="Coils"/>
    </source>
</evidence>
<evidence type="ECO:0008006" key="5">
    <source>
        <dbReference type="Google" id="ProtNLM"/>
    </source>
</evidence>
<dbReference type="Proteomes" id="UP000198771">
    <property type="component" value="Unassembled WGS sequence"/>
</dbReference>
<dbReference type="EMBL" id="FMXO01000020">
    <property type="protein sequence ID" value="SDB59264.1"/>
    <property type="molecule type" value="Genomic_DNA"/>
</dbReference>
<evidence type="ECO:0000256" key="2">
    <source>
        <dbReference type="SAM" id="SignalP"/>
    </source>
</evidence>
<evidence type="ECO:0000313" key="3">
    <source>
        <dbReference type="EMBL" id="SDB59264.1"/>
    </source>
</evidence>
<dbReference type="STRING" id="617002.SAMN05660653_03023"/>
<proteinExistence type="predicted"/>
<keyword evidence="2" id="KW-0732">Signal</keyword>
<keyword evidence="1" id="KW-0175">Coiled coil</keyword>
<feature type="chain" id="PRO_5011677777" description="Heavy-metal resistance" evidence="2">
    <location>
        <begin position="29"/>
        <end position="159"/>
    </location>
</feature>
<feature type="coiled-coil region" evidence="1">
    <location>
        <begin position="63"/>
        <end position="116"/>
    </location>
</feature>